<keyword evidence="2" id="KW-0812">Transmembrane</keyword>
<organism evidence="3">
    <name type="scientific">marine metagenome</name>
    <dbReference type="NCBI Taxonomy" id="408172"/>
    <lineage>
        <taxon>unclassified sequences</taxon>
        <taxon>metagenomes</taxon>
        <taxon>ecological metagenomes</taxon>
    </lineage>
</organism>
<feature type="non-terminal residue" evidence="3">
    <location>
        <position position="153"/>
    </location>
</feature>
<dbReference type="AlphaFoldDB" id="A0A382X037"/>
<sequence>MTISTETSKRFCFQHGSNTVTLRHVASKIRLIAFAGLLVSSAAGLIAPGAQAANLNDTLRESSTGGEGAKNLTEESSKAKQKPTGFLVSETETIDRTEILRSLAPIEFLPEHISGSRRSIDLDVHFELNSAVLTLVALHQLDELGAALTSEEL</sequence>
<accession>A0A382X037</accession>
<reference evidence="3" key="1">
    <citation type="submission" date="2018-05" db="EMBL/GenBank/DDBJ databases">
        <authorList>
            <person name="Lanie J.A."/>
            <person name="Ng W.-L."/>
            <person name="Kazmierczak K.M."/>
            <person name="Andrzejewski T.M."/>
            <person name="Davidsen T.M."/>
            <person name="Wayne K.J."/>
            <person name="Tettelin H."/>
            <person name="Glass J.I."/>
            <person name="Rusch D."/>
            <person name="Podicherti R."/>
            <person name="Tsui H.-C.T."/>
            <person name="Winkler M.E."/>
        </authorList>
    </citation>
    <scope>NUCLEOTIDE SEQUENCE</scope>
</reference>
<keyword evidence="2" id="KW-1133">Transmembrane helix</keyword>
<evidence type="ECO:0000256" key="1">
    <source>
        <dbReference type="SAM" id="MobiDB-lite"/>
    </source>
</evidence>
<gene>
    <name evidence="3" type="ORF">METZ01_LOCUS417401</name>
</gene>
<evidence type="ECO:0000313" key="3">
    <source>
        <dbReference type="EMBL" id="SVD64547.1"/>
    </source>
</evidence>
<keyword evidence="2" id="KW-0472">Membrane</keyword>
<protein>
    <submittedName>
        <fullName evidence="3">Uncharacterized protein</fullName>
    </submittedName>
</protein>
<feature type="region of interest" description="Disordered" evidence="1">
    <location>
        <begin position="59"/>
        <end position="85"/>
    </location>
</feature>
<name>A0A382X037_9ZZZZ</name>
<evidence type="ECO:0000256" key="2">
    <source>
        <dbReference type="SAM" id="Phobius"/>
    </source>
</evidence>
<proteinExistence type="predicted"/>
<feature type="transmembrane region" description="Helical" evidence="2">
    <location>
        <begin position="31"/>
        <end position="50"/>
    </location>
</feature>
<dbReference type="EMBL" id="UINC01163958">
    <property type="protein sequence ID" value="SVD64547.1"/>
    <property type="molecule type" value="Genomic_DNA"/>
</dbReference>